<sequence>MKHDNLTPLPCKASLSP</sequence>
<evidence type="ECO:0000313" key="1">
    <source>
        <dbReference type="EMBL" id="JAH57177.1"/>
    </source>
</evidence>
<name>A0A0E9TUM1_ANGAN</name>
<dbReference type="AlphaFoldDB" id="A0A0E9TUM1"/>
<proteinExistence type="predicted"/>
<protein>
    <submittedName>
        <fullName evidence="1">Uncharacterized protein</fullName>
    </submittedName>
</protein>
<dbReference type="EMBL" id="GBXM01051400">
    <property type="protein sequence ID" value="JAH57177.1"/>
    <property type="molecule type" value="Transcribed_RNA"/>
</dbReference>
<reference evidence="1" key="1">
    <citation type="submission" date="2014-11" db="EMBL/GenBank/DDBJ databases">
        <authorList>
            <person name="Amaro Gonzalez C."/>
        </authorList>
    </citation>
    <scope>NUCLEOTIDE SEQUENCE</scope>
</reference>
<accession>A0A0E9TUM1</accession>
<reference evidence="1" key="2">
    <citation type="journal article" date="2015" name="Fish Shellfish Immunol.">
        <title>Early steps in the European eel (Anguilla anguilla)-Vibrio vulnificus interaction in the gills: Role of the RtxA13 toxin.</title>
        <authorList>
            <person name="Callol A."/>
            <person name="Pajuelo D."/>
            <person name="Ebbesson L."/>
            <person name="Teles M."/>
            <person name="MacKenzie S."/>
            <person name="Amaro C."/>
        </authorList>
    </citation>
    <scope>NUCLEOTIDE SEQUENCE</scope>
</reference>
<organism evidence="1">
    <name type="scientific">Anguilla anguilla</name>
    <name type="common">European freshwater eel</name>
    <name type="synonym">Muraena anguilla</name>
    <dbReference type="NCBI Taxonomy" id="7936"/>
    <lineage>
        <taxon>Eukaryota</taxon>
        <taxon>Metazoa</taxon>
        <taxon>Chordata</taxon>
        <taxon>Craniata</taxon>
        <taxon>Vertebrata</taxon>
        <taxon>Euteleostomi</taxon>
        <taxon>Actinopterygii</taxon>
        <taxon>Neopterygii</taxon>
        <taxon>Teleostei</taxon>
        <taxon>Anguilliformes</taxon>
        <taxon>Anguillidae</taxon>
        <taxon>Anguilla</taxon>
    </lineage>
</organism>